<keyword evidence="3" id="KW-1185">Reference proteome</keyword>
<keyword evidence="1" id="KW-0812">Transmembrane</keyword>
<dbReference type="STRING" id="417292.SAMN05421806_113115"/>
<dbReference type="Proteomes" id="UP000199155">
    <property type="component" value="Unassembled WGS sequence"/>
</dbReference>
<gene>
    <name evidence="2" type="ORF">SAMN05421806_113115</name>
</gene>
<accession>A0A1G9FGW6</accession>
<dbReference type="AlphaFoldDB" id="A0A1G9FGW6"/>
<evidence type="ECO:0000313" key="3">
    <source>
        <dbReference type="Proteomes" id="UP000199155"/>
    </source>
</evidence>
<dbReference type="Pfam" id="PF07332">
    <property type="entry name" value="Phage_holin_3_6"/>
    <property type="match status" value="1"/>
</dbReference>
<dbReference type="InterPro" id="IPR009937">
    <property type="entry name" value="Phage_holin_3_6"/>
</dbReference>
<evidence type="ECO:0000256" key="1">
    <source>
        <dbReference type="SAM" id="Phobius"/>
    </source>
</evidence>
<reference evidence="2 3" key="1">
    <citation type="submission" date="2016-10" db="EMBL/GenBank/DDBJ databases">
        <authorList>
            <person name="de Groot N.N."/>
        </authorList>
    </citation>
    <scope>NUCLEOTIDE SEQUENCE [LARGE SCALE GENOMIC DNA]</scope>
    <source>
        <strain evidence="2 3">CGMCC 4.5727</strain>
    </source>
</reference>
<organism evidence="2 3">
    <name type="scientific">Streptomyces indicus</name>
    <dbReference type="NCBI Taxonomy" id="417292"/>
    <lineage>
        <taxon>Bacteria</taxon>
        <taxon>Bacillati</taxon>
        <taxon>Actinomycetota</taxon>
        <taxon>Actinomycetes</taxon>
        <taxon>Kitasatosporales</taxon>
        <taxon>Streptomycetaceae</taxon>
        <taxon>Streptomyces</taxon>
    </lineage>
</organism>
<dbReference type="OrthoDB" id="3403110at2"/>
<sequence length="151" mass="15222">MSGPGNGQQGDTAHTARVPQAAADGHASVGELVSRASEQLSTLVRQEMQLAKAELTEKGKQAGFGGGLFGAAGAVAYVGFMVLAAAAVAALSLALPVWAGALIVSGVLFLTAGVLAAAGRQRFTKAAPPMPERAIDSVRADVAEIKERAAR</sequence>
<feature type="transmembrane region" description="Helical" evidence="1">
    <location>
        <begin position="68"/>
        <end position="91"/>
    </location>
</feature>
<dbReference type="EMBL" id="FNFF01000013">
    <property type="protein sequence ID" value="SDK87640.1"/>
    <property type="molecule type" value="Genomic_DNA"/>
</dbReference>
<protein>
    <submittedName>
        <fullName evidence="2">Putative Holin-X, holin superfamily III</fullName>
    </submittedName>
</protein>
<keyword evidence="1" id="KW-0472">Membrane</keyword>
<name>A0A1G9FGW6_9ACTN</name>
<proteinExistence type="predicted"/>
<feature type="transmembrane region" description="Helical" evidence="1">
    <location>
        <begin position="97"/>
        <end position="118"/>
    </location>
</feature>
<evidence type="ECO:0000313" key="2">
    <source>
        <dbReference type="EMBL" id="SDK87640.1"/>
    </source>
</evidence>
<keyword evidence="1" id="KW-1133">Transmembrane helix</keyword>